<proteinExistence type="predicted"/>
<reference evidence="4" key="1">
    <citation type="submission" date="2025-08" db="UniProtKB">
        <authorList>
            <consortium name="RefSeq"/>
        </authorList>
    </citation>
    <scope>IDENTIFICATION</scope>
</reference>
<feature type="region of interest" description="Disordered" evidence="2">
    <location>
        <begin position="41"/>
        <end position="92"/>
    </location>
</feature>
<feature type="compositionally biased region" description="Low complexity" evidence="2">
    <location>
        <begin position="532"/>
        <end position="561"/>
    </location>
</feature>
<evidence type="ECO:0000256" key="1">
    <source>
        <dbReference type="SAM" id="Coils"/>
    </source>
</evidence>
<feature type="region of interest" description="Disordered" evidence="2">
    <location>
        <begin position="353"/>
        <end position="384"/>
    </location>
</feature>
<feature type="compositionally biased region" description="Basic and acidic residues" evidence="2">
    <location>
        <begin position="20"/>
        <end position="29"/>
    </location>
</feature>
<protein>
    <submittedName>
        <fullName evidence="4">Uncharacterized protein LOC101853461</fullName>
    </submittedName>
</protein>
<feature type="compositionally biased region" description="Polar residues" evidence="2">
    <location>
        <begin position="371"/>
        <end position="384"/>
    </location>
</feature>
<feature type="region of interest" description="Disordered" evidence="2">
    <location>
        <begin position="659"/>
        <end position="694"/>
    </location>
</feature>
<feature type="coiled-coil region" evidence="1">
    <location>
        <begin position="319"/>
        <end position="349"/>
    </location>
</feature>
<feature type="compositionally biased region" description="Basic and acidic residues" evidence="2">
    <location>
        <begin position="679"/>
        <end position="694"/>
    </location>
</feature>
<feature type="compositionally biased region" description="Basic and acidic residues" evidence="2">
    <location>
        <begin position="75"/>
        <end position="92"/>
    </location>
</feature>
<evidence type="ECO:0000313" key="3">
    <source>
        <dbReference type="Proteomes" id="UP000694888"/>
    </source>
</evidence>
<name>A0ABM1A037_APLCA</name>
<keyword evidence="3" id="KW-1185">Reference proteome</keyword>
<gene>
    <name evidence="4" type="primary">LOC101853461</name>
</gene>
<feature type="region of interest" description="Disordered" evidence="2">
    <location>
        <begin position="1"/>
        <end position="29"/>
    </location>
</feature>
<dbReference type="RefSeq" id="XP_012938104.1">
    <property type="nucleotide sequence ID" value="XM_013082650.2"/>
</dbReference>
<evidence type="ECO:0000313" key="4">
    <source>
        <dbReference type="RefSeq" id="XP_012938104.1"/>
    </source>
</evidence>
<accession>A0ABM1A037</accession>
<feature type="region of interest" description="Disordered" evidence="2">
    <location>
        <begin position="148"/>
        <end position="225"/>
    </location>
</feature>
<feature type="compositionally biased region" description="Basic residues" evidence="2">
    <location>
        <begin position="659"/>
        <end position="669"/>
    </location>
</feature>
<feature type="compositionally biased region" description="Low complexity" evidence="2">
    <location>
        <begin position="185"/>
        <end position="199"/>
    </location>
</feature>
<dbReference type="GeneID" id="101853461"/>
<sequence>MDSKGENSGSGDLAAQTSEAGEKIKDFDDLRKDGVDLNKEYFDDGSKVLNDEKNEDFDNKSKDSTDQTRENSNVETKEDKGGQTKEEKSGDQIKEISVDLNKDHALGQIKENFGSLFQDFRNQIKEDLGEQAKRNSLCAVEAVVENPAVSENVGESESCSKDMAADGVPVDTAGDMSGAVGESEPSSSPKDVDISVISDVDGKKEEEGAEEVQSKVDEQAPPSVTSCPALSKLAAGHMTHEQLQHHVTEQQHAMTRMQSHAHAQQVKANLLTTSLRAKLRRKEQELRVARAQNEQSVSHVVSRLLHLESRLQCERAEVLEALQEKDDVIRRQRAALEDLGEKNHRLLQALQETHGYGPDNNNRNGLVKSSEPATAQDGQYSIQDHGNKVILRGSKGRDKSGTPSSGHKVRFSNMKEKLRRHKSSLELYQSEPLETLFEGSLRYYGSQDNLIDGRSPGSRDPRQVTSPSTSSSRQARCRSLVEYPSQLREEEEEEEESQHSPDSCFEEATTSDLSRSGSINSSTSSLYNPRDSFVLTPSSLTSSSTSSSSYSSSSSSSSAYPVSSRALGFSELAKSRSVPQALPTVIENDSGGVGGISSGLKERPHSLPSVDLLAPDSPKVKVSMSPSVTPAAAAPVVTPVPVSSSPPESNPFKSIKNVFKRRGSKKKRSVSLGQSTNQEYHDAVKQHFKKYDLT</sequence>
<feature type="compositionally biased region" description="Polar residues" evidence="2">
    <location>
        <begin position="463"/>
        <end position="474"/>
    </location>
</feature>
<organism evidence="3 4">
    <name type="scientific">Aplysia californica</name>
    <name type="common">California sea hare</name>
    <dbReference type="NCBI Taxonomy" id="6500"/>
    <lineage>
        <taxon>Eukaryota</taxon>
        <taxon>Metazoa</taxon>
        <taxon>Spiralia</taxon>
        <taxon>Lophotrochozoa</taxon>
        <taxon>Mollusca</taxon>
        <taxon>Gastropoda</taxon>
        <taxon>Heterobranchia</taxon>
        <taxon>Euthyneura</taxon>
        <taxon>Tectipleura</taxon>
        <taxon>Aplysiida</taxon>
        <taxon>Aplysioidea</taxon>
        <taxon>Aplysiidae</taxon>
        <taxon>Aplysia</taxon>
    </lineage>
</organism>
<feature type="region of interest" description="Disordered" evidence="2">
    <location>
        <begin position="448"/>
        <end position="561"/>
    </location>
</feature>
<keyword evidence="1" id="KW-0175">Coiled coil</keyword>
<feature type="compositionally biased region" description="Polar residues" evidence="2">
    <location>
        <begin position="1"/>
        <end position="19"/>
    </location>
</feature>
<feature type="compositionally biased region" description="Low complexity" evidence="2">
    <location>
        <begin position="514"/>
        <end position="525"/>
    </location>
</feature>
<feature type="compositionally biased region" description="Basic and acidic residues" evidence="2">
    <location>
        <begin position="200"/>
        <end position="218"/>
    </location>
</feature>
<dbReference type="Proteomes" id="UP000694888">
    <property type="component" value="Unplaced"/>
</dbReference>
<evidence type="ECO:0000256" key="2">
    <source>
        <dbReference type="SAM" id="MobiDB-lite"/>
    </source>
</evidence>
<feature type="region of interest" description="Disordered" evidence="2">
    <location>
        <begin position="583"/>
        <end position="609"/>
    </location>
</feature>
<feature type="compositionally biased region" description="Basic and acidic residues" evidence="2">
    <location>
        <begin position="41"/>
        <end position="69"/>
    </location>
</feature>